<dbReference type="Proteomes" id="UP000424872">
    <property type="component" value="Plasmid pMSR2D"/>
</dbReference>
<geneLocation type="plasmid" evidence="2">
    <name>pMSR2D</name>
</geneLocation>
<evidence type="ECO:0000313" key="4">
    <source>
        <dbReference type="Proteomes" id="UP001171299"/>
    </source>
</evidence>
<name>A0AAP9HB32_9GAMM</name>
<accession>A0AAP9HB32</accession>
<geneLocation type="plasmid" evidence="3">
    <name>pmsr2d</name>
</geneLocation>
<sequence length="162" mass="18903">MECLEINGWKIYFHACFLSQLTDLAKEVQKLKTSKPDEYKKKKETKLLAAIERVITQVIAADPRDAQFRQGDTLGPAHKHWFRAKFMQQFRLFFRFSEQHKMIIIGWVNDFNTLRAYESKTDAYKVFEGMLNAGEPPDDWDALCKQAQLATKALPEDVFKLP</sequence>
<dbReference type="Pfam" id="PF11663">
    <property type="entry name" value="Toxin_YhaV"/>
    <property type="match status" value="1"/>
</dbReference>
<dbReference type="Proteomes" id="UP001171299">
    <property type="component" value="Unassembled WGS sequence"/>
</dbReference>
<dbReference type="RefSeq" id="WP_208727261.1">
    <property type="nucleotide sequence ID" value="NZ_CP024640.1"/>
</dbReference>
<dbReference type="GO" id="GO:0110001">
    <property type="term" value="C:toxin-antitoxin complex"/>
    <property type="evidence" value="ECO:0007669"/>
    <property type="project" value="InterPro"/>
</dbReference>
<organism evidence="2 3">
    <name type="scientific">Pantoea phytobeneficialis</name>
    <dbReference type="NCBI Taxonomy" id="2052056"/>
    <lineage>
        <taxon>Bacteria</taxon>
        <taxon>Pseudomonadati</taxon>
        <taxon>Pseudomonadota</taxon>
        <taxon>Gammaproteobacteria</taxon>
        <taxon>Enterobacterales</taxon>
        <taxon>Erwiniaceae</taxon>
        <taxon>Pantoea</taxon>
    </lineage>
</organism>
<dbReference type="AlphaFoldDB" id="A0AAP9HB32"/>
<reference evidence="3" key="1">
    <citation type="submission" date="2017-11" db="EMBL/GenBank/DDBJ databases">
        <title>Genome sequence of Pantoea sp. MSR2.</title>
        <authorList>
            <person name="Nascimento F.X."/>
        </authorList>
    </citation>
    <scope>NUCLEOTIDE SEQUENCE [LARGE SCALE GENOMIC DNA]</scope>
    <source>
        <strain evidence="3">MSR2</strain>
        <plasmid evidence="3">pmsr2d</plasmid>
    </source>
</reference>
<dbReference type="InterPro" id="IPR021679">
    <property type="entry name" value="Toxin_endonuclease_YhaV"/>
</dbReference>
<keyword evidence="2" id="KW-0614">Plasmid</keyword>
<gene>
    <name evidence="2" type="ORF">CTZ24_25520</name>
    <name evidence="1" type="ORF">Q3404_09745</name>
</gene>
<dbReference type="EMBL" id="JAUOOM010000008">
    <property type="protein sequence ID" value="MDO6406861.1"/>
    <property type="molecule type" value="Genomic_DNA"/>
</dbReference>
<protein>
    <submittedName>
        <fullName evidence="2">Toxin YhaV</fullName>
    </submittedName>
    <submittedName>
        <fullName evidence="1">Type II toxin-antitoxin system YhaV family toxin</fullName>
    </submittedName>
</protein>
<reference evidence="2" key="2">
    <citation type="journal article" date="2020" name="Environ. Microbiol.">
        <title>The extreme plant-growth-promoting properties of Pantoea phytobeneficialis MSR2 revealed by functional and genomic analysis.</title>
        <authorList>
            <person name="Nascimento F.X."/>
            <person name="Hernandez A.G."/>
            <person name="Glick B.R."/>
            <person name="Rossi M.J."/>
        </authorList>
    </citation>
    <scope>NUCLEOTIDE SEQUENCE</scope>
    <source>
        <strain evidence="2">MSR2</strain>
    </source>
</reference>
<evidence type="ECO:0000313" key="1">
    <source>
        <dbReference type="EMBL" id="MDO6406861.1"/>
    </source>
</evidence>
<reference evidence="1" key="3">
    <citation type="submission" date="2023-07" db="EMBL/GenBank/DDBJ databases">
        <title>The extreme plant-growth-promoting properties of Pantoea phytobeneficialis PF55 revealed by functional and genomic analysis.</title>
        <authorList>
            <person name="Nascimento F.X."/>
            <person name="Marcio R.J."/>
        </authorList>
    </citation>
    <scope>NUCLEOTIDE SEQUENCE</scope>
    <source>
        <strain evidence="1">PF55</strain>
    </source>
</reference>
<keyword evidence="4" id="KW-1185">Reference proteome</keyword>
<dbReference type="GO" id="GO:0004540">
    <property type="term" value="F:RNA nuclease activity"/>
    <property type="evidence" value="ECO:0007669"/>
    <property type="project" value="InterPro"/>
</dbReference>
<evidence type="ECO:0000313" key="2">
    <source>
        <dbReference type="EMBL" id="QGR09829.1"/>
    </source>
</evidence>
<dbReference type="KEGG" id="ppho:CTZ24_25520"/>
<dbReference type="EMBL" id="CP024640">
    <property type="protein sequence ID" value="QGR09829.1"/>
    <property type="molecule type" value="Genomic_DNA"/>
</dbReference>
<proteinExistence type="predicted"/>
<evidence type="ECO:0000313" key="3">
    <source>
        <dbReference type="Proteomes" id="UP000424872"/>
    </source>
</evidence>